<dbReference type="InterPro" id="IPR014001">
    <property type="entry name" value="Helicase_ATP-bd"/>
</dbReference>
<dbReference type="Pfam" id="PF00271">
    <property type="entry name" value="Helicase_C"/>
    <property type="match status" value="1"/>
</dbReference>
<dbReference type="PROSITE" id="PS51192">
    <property type="entry name" value="HELICASE_ATP_BIND_1"/>
    <property type="match status" value="1"/>
</dbReference>
<dbReference type="InterPro" id="IPR055206">
    <property type="entry name" value="DEXQc_SUV3"/>
</dbReference>
<evidence type="ECO:0000256" key="3">
    <source>
        <dbReference type="ARBA" id="ARBA00022741"/>
    </source>
</evidence>
<dbReference type="SMART" id="SM00490">
    <property type="entry name" value="HELICc"/>
    <property type="match status" value="1"/>
</dbReference>
<dbReference type="Proteomes" id="UP000187209">
    <property type="component" value="Unassembled WGS sequence"/>
</dbReference>
<dbReference type="InterPro" id="IPR001650">
    <property type="entry name" value="Helicase_C-like"/>
</dbReference>
<dbReference type="Gene3D" id="1.20.272.40">
    <property type="match status" value="1"/>
</dbReference>
<dbReference type="SMART" id="SM00487">
    <property type="entry name" value="DEXDc"/>
    <property type="match status" value="1"/>
</dbReference>
<dbReference type="AlphaFoldDB" id="A0A1R2BSV3"/>
<dbReference type="PANTHER" id="PTHR12131:SF1">
    <property type="entry name" value="ATP-DEPENDENT RNA HELICASE SUPV3L1, MITOCHONDRIAL-RELATED"/>
    <property type="match status" value="1"/>
</dbReference>
<dbReference type="GO" id="GO:0005739">
    <property type="term" value="C:mitochondrion"/>
    <property type="evidence" value="ECO:0007669"/>
    <property type="project" value="UniProtKB-SubCell"/>
</dbReference>
<name>A0A1R2BSV3_9CILI</name>
<dbReference type="OrthoDB" id="6692397at2759"/>
<dbReference type="EMBL" id="MPUH01000454">
    <property type="protein sequence ID" value="OMJ79781.1"/>
    <property type="molecule type" value="Genomic_DNA"/>
</dbReference>
<dbReference type="InterPro" id="IPR027417">
    <property type="entry name" value="P-loop_NTPase"/>
</dbReference>
<comment type="caution">
    <text evidence="12">The sequence shown here is derived from an EMBL/GenBank/DDBJ whole genome shotgun (WGS) entry which is preliminary data.</text>
</comment>
<evidence type="ECO:0000259" key="10">
    <source>
        <dbReference type="PROSITE" id="PS51192"/>
    </source>
</evidence>
<dbReference type="GO" id="GO:0005524">
    <property type="term" value="F:ATP binding"/>
    <property type="evidence" value="ECO:0007669"/>
    <property type="project" value="UniProtKB-KW"/>
</dbReference>
<evidence type="ECO:0000256" key="6">
    <source>
        <dbReference type="ARBA" id="ARBA00022840"/>
    </source>
</evidence>
<gene>
    <name evidence="12" type="ORF">SteCoe_20130</name>
</gene>
<keyword evidence="5" id="KW-0347">Helicase</keyword>
<organism evidence="12 13">
    <name type="scientific">Stentor coeruleus</name>
    <dbReference type="NCBI Taxonomy" id="5963"/>
    <lineage>
        <taxon>Eukaryota</taxon>
        <taxon>Sar</taxon>
        <taxon>Alveolata</taxon>
        <taxon>Ciliophora</taxon>
        <taxon>Postciliodesmatophora</taxon>
        <taxon>Heterotrichea</taxon>
        <taxon>Heterotrichida</taxon>
        <taxon>Stentoridae</taxon>
        <taxon>Stentor</taxon>
    </lineage>
</organism>
<reference evidence="12 13" key="1">
    <citation type="submission" date="2016-11" db="EMBL/GenBank/DDBJ databases">
        <title>The macronuclear genome of Stentor coeruleus: a giant cell with tiny introns.</title>
        <authorList>
            <person name="Slabodnick M."/>
            <person name="Ruby J.G."/>
            <person name="Reiff S.B."/>
            <person name="Swart E.C."/>
            <person name="Gosai S."/>
            <person name="Prabakaran S."/>
            <person name="Witkowska E."/>
            <person name="Larue G.E."/>
            <person name="Fisher S."/>
            <person name="Freeman R.M."/>
            <person name="Gunawardena J."/>
            <person name="Chu W."/>
            <person name="Stover N.A."/>
            <person name="Gregory B.D."/>
            <person name="Nowacki M."/>
            <person name="Derisi J."/>
            <person name="Roy S.W."/>
            <person name="Marshall W.F."/>
            <person name="Sood P."/>
        </authorList>
    </citation>
    <scope>NUCLEOTIDE SEQUENCE [LARGE SCALE GENOMIC DNA]</scope>
    <source>
        <strain evidence="12">WM001</strain>
    </source>
</reference>
<evidence type="ECO:0000256" key="1">
    <source>
        <dbReference type="ARBA" id="ARBA00004173"/>
    </source>
</evidence>
<dbReference type="EC" id="3.6.4.13" evidence="2"/>
<dbReference type="CDD" id="cd17913">
    <property type="entry name" value="DEXQc_Suv3"/>
    <property type="match status" value="1"/>
</dbReference>
<dbReference type="GO" id="GO:0016787">
    <property type="term" value="F:hydrolase activity"/>
    <property type="evidence" value="ECO:0007669"/>
    <property type="project" value="UniProtKB-KW"/>
</dbReference>
<comment type="catalytic activity">
    <reaction evidence="9">
        <text>ATP + H2O = ADP + phosphate + H(+)</text>
        <dbReference type="Rhea" id="RHEA:13065"/>
        <dbReference type="ChEBI" id="CHEBI:15377"/>
        <dbReference type="ChEBI" id="CHEBI:15378"/>
        <dbReference type="ChEBI" id="CHEBI:30616"/>
        <dbReference type="ChEBI" id="CHEBI:43474"/>
        <dbReference type="ChEBI" id="CHEBI:456216"/>
        <dbReference type="EC" id="3.6.4.13"/>
    </reaction>
</comment>
<protein>
    <recommendedName>
        <fullName evidence="2">RNA helicase</fullName>
        <ecNumber evidence="2">3.6.4.13</ecNumber>
    </recommendedName>
</protein>
<dbReference type="PANTHER" id="PTHR12131">
    <property type="entry name" value="ATP-DEPENDENT RNA AND DNA HELICASE"/>
    <property type="match status" value="1"/>
</dbReference>
<evidence type="ECO:0000256" key="8">
    <source>
        <dbReference type="ARBA" id="ARBA00023128"/>
    </source>
</evidence>
<keyword evidence="8" id="KW-0496">Mitochondrion</keyword>
<sequence length="496" mass="56901">MAKNLGKKIADLRMPHEWWEQARSMTRNFHMHFGPTNSGKTYSALEYLKKAPKGVYCAPLRLLAAEVYENLNKSGIKCSLITGQEIKIVPDASHVACTIESLKLTEKYDCAVVDEVQMIADESRGSAWTNAILGLQAKEIHLTGEPRSKNLLFNIFDRTKDSYSEYLYKRMSSLRLCPPIVSTNELKPGDCLIAFSRRKCHAIKNFIEKKQPGSCAIIYGNLPPEVRKNQAERFNSQQQKYLIATDAVGMGLNYKIDRIIFMETSKHDGKKKRRLFPYEIKQIAGRAGRYMSNGYVTSTTMSDFKEINIALSYNQEIKIDRAGLTPFYEQLEEFAEFNFSSGKSLTYSNLLTQFSKFAKLENIYFLQSIYEACCIANSIQSIGLSLQQMHLFCNIPIRIKNSAVLKVAQIFAGEIKKEKEVKFINYDDNLKDMNLENLENIYNLCEMYHALSRKFGREMFVDCTDVRAFCLLVSMEIQDRLNKEENAMLEFQLSQN</sequence>
<dbReference type="FunFam" id="3.40.50.300:FF:000269">
    <property type="entry name" value="ATP-dependent RNA helicase SUPV3L1, mitochondrial"/>
    <property type="match status" value="1"/>
</dbReference>
<evidence type="ECO:0000256" key="9">
    <source>
        <dbReference type="ARBA" id="ARBA00047984"/>
    </source>
</evidence>
<evidence type="ECO:0000313" key="12">
    <source>
        <dbReference type="EMBL" id="OMJ79781.1"/>
    </source>
</evidence>
<evidence type="ECO:0000256" key="5">
    <source>
        <dbReference type="ARBA" id="ARBA00022806"/>
    </source>
</evidence>
<proteinExistence type="predicted"/>
<dbReference type="InterPro" id="IPR050699">
    <property type="entry name" value="RNA-DNA_Helicase"/>
</dbReference>
<dbReference type="Pfam" id="PF22527">
    <property type="entry name" value="DEXQc_Suv3"/>
    <property type="match status" value="1"/>
</dbReference>
<dbReference type="GO" id="GO:0003724">
    <property type="term" value="F:RNA helicase activity"/>
    <property type="evidence" value="ECO:0007669"/>
    <property type="project" value="UniProtKB-EC"/>
</dbReference>
<evidence type="ECO:0000313" key="13">
    <source>
        <dbReference type="Proteomes" id="UP000187209"/>
    </source>
</evidence>
<keyword evidence="4" id="KW-0378">Hydrolase</keyword>
<dbReference type="InterPro" id="IPR044774">
    <property type="entry name" value="Suv3_DEXQc"/>
</dbReference>
<keyword evidence="6" id="KW-0067">ATP-binding</keyword>
<feature type="domain" description="Helicase C-terminal" evidence="11">
    <location>
        <begin position="175"/>
        <end position="335"/>
    </location>
</feature>
<dbReference type="Gene3D" id="3.40.50.300">
    <property type="entry name" value="P-loop containing nucleotide triphosphate hydrolases"/>
    <property type="match status" value="2"/>
</dbReference>
<evidence type="ECO:0000259" key="11">
    <source>
        <dbReference type="PROSITE" id="PS51194"/>
    </source>
</evidence>
<keyword evidence="13" id="KW-1185">Reference proteome</keyword>
<dbReference type="SUPFAM" id="SSF52540">
    <property type="entry name" value="P-loop containing nucleoside triphosphate hydrolases"/>
    <property type="match status" value="1"/>
</dbReference>
<dbReference type="PROSITE" id="PS51194">
    <property type="entry name" value="HELICASE_CTER"/>
    <property type="match status" value="1"/>
</dbReference>
<feature type="domain" description="Helicase ATP-binding" evidence="10">
    <location>
        <begin position="33"/>
        <end position="157"/>
    </location>
</feature>
<evidence type="ECO:0000256" key="7">
    <source>
        <dbReference type="ARBA" id="ARBA00022946"/>
    </source>
</evidence>
<comment type="subcellular location">
    <subcellularLocation>
        <location evidence="1">Mitochondrion</location>
    </subcellularLocation>
</comment>
<evidence type="ECO:0000256" key="4">
    <source>
        <dbReference type="ARBA" id="ARBA00022801"/>
    </source>
</evidence>
<keyword evidence="7" id="KW-0809">Transit peptide</keyword>
<keyword evidence="3" id="KW-0547">Nucleotide-binding</keyword>
<accession>A0A1R2BSV3</accession>
<evidence type="ECO:0000256" key="2">
    <source>
        <dbReference type="ARBA" id="ARBA00012552"/>
    </source>
</evidence>